<keyword evidence="2" id="KW-1185">Reference proteome</keyword>
<dbReference type="GeneID" id="6070456"/>
<name>B0CT12_LACBS</name>
<proteinExistence type="predicted"/>
<dbReference type="Proteomes" id="UP000001194">
    <property type="component" value="Unassembled WGS sequence"/>
</dbReference>
<dbReference type="EMBL" id="DS547092">
    <property type="protein sequence ID" value="EDR14423.1"/>
    <property type="molecule type" value="Genomic_DNA"/>
</dbReference>
<dbReference type="RefSeq" id="XP_001874982.1">
    <property type="nucleotide sequence ID" value="XM_001874947.1"/>
</dbReference>
<dbReference type="HOGENOM" id="CLU_1321091_0_0_1"/>
<accession>B0CT12</accession>
<evidence type="ECO:0000313" key="1">
    <source>
        <dbReference type="EMBL" id="EDR14423.1"/>
    </source>
</evidence>
<dbReference type="KEGG" id="lbc:LACBIDRAFT_321475"/>
<gene>
    <name evidence="1" type="ORF">LACBIDRAFT_321475</name>
</gene>
<evidence type="ECO:0000313" key="2">
    <source>
        <dbReference type="Proteomes" id="UP000001194"/>
    </source>
</evidence>
<reference evidence="1 2" key="1">
    <citation type="journal article" date="2008" name="Nature">
        <title>The genome of Laccaria bicolor provides insights into mycorrhizal symbiosis.</title>
        <authorList>
            <person name="Martin F."/>
            <person name="Aerts A."/>
            <person name="Ahren D."/>
            <person name="Brun A."/>
            <person name="Danchin E.G.J."/>
            <person name="Duchaussoy F."/>
            <person name="Gibon J."/>
            <person name="Kohler A."/>
            <person name="Lindquist E."/>
            <person name="Pereda V."/>
            <person name="Salamov A."/>
            <person name="Shapiro H.J."/>
            <person name="Wuyts J."/>
            <person name="Blaudez D."/>
            <person name="Buee M."/>
            <person name="Brokstein P."/>
            <person name="Canbaeck B."/>
            <person name="Cohen D."/>
            <person name="Courty P.E."/>
            <person name="Coutinho P.M."/>
            <person name="Delaruelle C."/>
            <person name="Detter J.C."/>
            <person name="Deveau A."/>
            <person name="DiFazio S."/>
            <person name="Duplessis S."/>
            <person name="Fraissinet-Tachet L."/>
            <person name="Lucic E."/>
            <person name="Frey-Klett P."/>
            <person name="Fourrey C."/>
            <person name="Feussner I."/>
            <person name="Gay G."/>
            <person name="Grimwood J."/>
            <person name="Hoegger P.J."/>
            <person name="Jain P."/>
            <person name="Kilaru S."/>
            <person name="Labbe J."/>
            <person name="Lin Y.C."/>
            <person name="Legue V."/>
            <person name="Le Tacon F."/>
            <person name="Marmeisse R."/>
            <person name="Melayah D."/>
            <person name="Montanini B."/>
            <person name="Muratet M."/>
            <person name="Nehls U."/>
            <person name="Niculita-Hirzel H."/>
            <person name="Oudot-Le Secq M.P."/>
            <person name="Peter M."/>
            <person name="Quesneville H."/>
            <person name="Rajashekar B."/>
            <person name="Reich M."/>
            <person name="Rouhier N."/>
            <person name="Schmutz J."/>
            <person name="Yin T."/>
            <person name="Chalot M."/>
            <person name="Henrissat B."/>
            <person name="Kuees U."/>
            <person name="Lucas S."/>
            <person name="Van de Peer Y."/>
            <person name="Podila G.K."/>
            <person name="Polle A."/>
            <person name="Pukkila P.J."/>
            <person name="Richardson P.M."/>
            <person name="Rouze P."/>
            <person name="Sanders I.R."/>
            <person name="Stajich J.E."/>
            <person name="Tunlid A."/>
            <person name="Tuskan G."/>
            <person name="Grigoriev I.V."/>
        </authorList>
    </citation>
    <scope>NUCLEOTIDE SEQUENCE [LARGE SCALE GENOMIC DNA]</scope>
    <source>
        <strain evidence="2">S238N-H82 / ATCC MYA-4686</strain>
    </source>
</reference>
<organism evidence="2">
    <name type="scientific">Laccaria bicolor (strain S238N-H82 / ATCC MYA-4686)</name>
    <name type="common">Bicoloured deceiver</name>
    <name type="synonym">Laccaria laccata var. bicolor</name>
    <dbReference type="NCBI Taxonomy" id="486041"/>
    <lineage>
        <taxon>Eukaryota</taxon>
        <taxon>Fungi</taxon>
        <taxon>Dikarya</taxon>
        <taxon>Basidiomycota</taxon>
        <taxon>Agaricomycotina</taxon>
        <taxon>Agaricomycetes</taxon>
        <taxon>Agaricomycetidae</taxon>
        <taxon>Agaricales</taxon>
        <taxon>Agaricineae</taxon>
        <taxon>Hydnangiaceae</taxon>
        <taxon>Laccaria</taxon>
    </lineage>
</organism>
<dbReference type="InParanoid" id="B0CT12"/>
<sequence>MTPLNNTDEVVNLTAGRTIPGARRAHLNARYGASSKPTKTKKRSTKCAEEMFSRSVMAAPITHLLPTETKSGQIKQTTREQEQLLSWAGGDLALQENLRLTNAHIEELNHHLSHMSAGTASDCITISLTATHPSAPSLLSEQVTAPNEQPVQRHLATSVTQTSTSAATSSSAPTRTIILGDGTELTFTEADVGSPPLTGFADNVAGSV</sequence>
<dbReference type="AlphaFoldDB" id="B0CT12"/>
<protein>
    <submittedName>
        <fullName evidence="1">Predicted protein</fullName>
    </submittedName>
</protein>